<dbReference type="PANTHER" id="PTHR42951">
    <property type="entry name" value="METALLO-BETA-LACTAMASE DOMAIN-CONTAINING"/>
    <property type="match status" value="1"/>
</dbReference>
<accession>A0A418ZYZ5</accession>
<dbReference type="RefSeq" id="WP_119885671.1">
    <property type="nucleotide sequence ID" value="NZ_CP067169.1"/>
</dbReference>
<dbReference type="NCBIfam" id="TIGR04559">
    <property type="entry name" value="SoxH_rel_PQQ_2"/>
    <property type="match status" value="1"/>
</dbReference>
<reference evidence="3 4" key="1">
    <citation type="submission" date="2018-09" db="EMBL/GenBank/DDBJ databases">
        <title>Paracoccus onubensis nov. sp. a moderate halophilic bacterium isolated from Gruta de las Maravillas (Aracena, Spain).</title>
        <authorList>
            <person name="Jurado V."/>
            <person name="Gutierrez-Patricio S."/>
            <person name="Gonzalez-Pimentel J.L."/>
            <person name="Laiz L."/>
            <person name="Saiz-Jimenez C."/>
        </authorList>
    </citation>
    <scope>NUCLEOTIDE SEQUENCE [LARGE SCALE GENOMIC DNA]</scope>
    <source>
        <strain evidence="3 4">DSM 19484</strain>
    </source>
</reference>
<evidence type="ECO:0000256" key="1">
    <source>
        <dbReference type="ARBA" id="ARBA00005250"/>
    </source>
</evidence>
<dbReference type="GO" id="GO:0017001">
    <property type="term" value="P:antibiotic catabolic process"/>
    <property type="evidence" value="ECO:0007669"/>
    <property type="project" value="UniProtKB-ARBA"/>
</dbReference>
<dbReference type="OrthoDB" id="420651at2"/>
<dbReference type="CDD" id="cd16282">
    <property type="entry name" value="metallo-hydrolase-like_MBL-fold"/>
    <property type="match status" value="1"/>
</dbReference>
<name>A0A418ZYZ5_9RHOB</name>
<organism evidence="3 4">
    <name type="scientific">Paracoccus aestuarii</name>
    <dbReference type="NCBI Taxonomy" id="453842"/>
    <lineage>
        <taxon>Bacteria</taxon>
        <taxon>Pseudomonadati</taxon>
        <taxon>Pseudomonadota</taxon>
        <taxon>Alphaproteobacteria</taxon>
        <taxon>Rhodobacterales</taxon>
        <taxon>Paracoccaceae</taxon>
        <taxon>Paracoccus</taxon>
    </lineage>
</organism>
<comment type="similarity">
    <text evidence="1">Belongs to the metallo-beta-lactamase superfamily. Class-B beta-lactamase family.</text>
</comment>
<dbReference type="GO" id="GO:0016787">
    <property type="term" value="F:hydrolase activity"/>
    <property type="evidence" value="ECO:0007669"/>
    <property type="project" value="UniProtKB-KW"/>
</dbReference>
<proteinExistence type="inferred from homology"/>
<dbReference type="AlphaFoldDB" id="A0A418ZYZ5"/>
<feature type="domain" description="Metallo-beta-lactamase" evidence="2">
    <location>
        <begin position="94"/>
        <end position="278"/>
    </location>
</feature>
<dbReference type="SMART" id="SM00849">
    <property type="entry name" value="Lactamase_B"/>
    <property type="match status" value="1"/>
</dbReference>
<dbReference type="EMBL" id="QZEV01000018">
    <property type="protein sequence ID" value="RJL05746.1"/>
    <property type="molecule type" value="Genomic_DNA"/>
</dbReference>
<evidence type="ECO:0000259" key="2">
    <source>
        <dbReference type="SMART" id="SM00849"/>
    </source>
</evidence>
<dbReference type="SUPFAM" id="SSF56281">
    <property type="entry name" value="Metallo-hydrolase/oxidoreductase"/>
    <property type="match status" value="1"/>
</dbReference>
<keyword evidence="4" id="KW-1185">Reference proteome</keyword>
<dbReference type="Pfam" id="PF00753">
    <property type="entry name" value="Lactamase_B"/>
    <property type="match status" value="1"/>
</dbReference>
<comment type="caution">
    <text evidence="3">The sequence shown here is derived from an EMBL/GenBank/DDBJ whole genome shotgun (WGS) entry which is preliminary data.</text>
</comment>
<dbReference type="PANTHER" id="PTHR42951:SF4">
    <property type="entry name" value="ACYL-COENZYME A THIOESTERASE MBLAC2"/>
    <property type="match status" value="1"/>
</dbReference>
<dbReference type="InterPro" id="IPR030829">
    <property type="entry name" value="SoxH-rel_PQQ_2"/>
</dbReference>
<dbReference type="InterPro" id="IPR036866">
    <property type="entry name" value="RibonucZ/Hydroxyglut_hydro"/>
</dbReference>
<protein>
    <submittedName>
        <fullName evidence="3">Quinoprotein relay system zinc metallohydrolase 2</fullName>
    </submittedName>
</protein>
<keyword evidence="3" id="KW-0378">Hydrolase</keyword>
<evidence type="ECO:0000313" key="4">
    <source>
        <dbReference type="Proteomes" id="UP000285530"/>
    </source>
</evidence>
<dbReference type="InterPro" id="IPR050855">
    <property type="entry name" value="NDM-1-like"/>
</dbReference>
<dbReference type="Gene3D" id="3.60.15.10">
    <property type="entry name" value="Ribonuclease Z/Hydroxyacylglutathione hydrolase-like"/>
    <property type="match status" value="1"/>
</dbReference>
<evidence type="ECO:0000313" key="3">
    <source>
        <dbReference type="EMBL" id="RJL05746.1"/>
    </source>
</evidence>
<dbReference type="InterPro" id="IPR001279">
    <property type="entry name" value="Metallo-B-lactamas"/>
</dbReference>
<dbReference type="Proteomes" id="UP000285530">
    <property type="component" value="Unassembled WGS sequence"/>
</dbReference>
<sequence length="352" mass="37552">MYHLVFQACLAAAPAQCGQILLPAADSPDRAECLAGAGARVRDWLAARPDLSGGDPDCRANADLPALPLEEIAPGIWVTWGAEAQMEEVADGHIANLGVVLGRDGVAVIDAGVSRAQGQALHVAIRRITDLPVAHLVLTHMHPDHALGAEVMAEAGARIHAHHALPDALAARAEGYLDALARLYDPGEWIGTRVVMPDALVRDRARIGLGDRDLTLRAWPTAHTDNDLTVMVEDARVFFAGDLLFSGLTPVVDGSLLGWLDWLRGDPAAGAALIVPGHGRADADWTRLSDPQRRLLKALAEAARDAVAQGLPLSRAVPVIVDRLNPLKDGWHAFGETMARNATAAYTELEWE</sequence>
<gene>
    <name evidence="3" type="ORF">D3P06_05855</name>
</gene>